<protein>
    <submittedName>
        <fullName evidence="1">PBS lyase</fullName>
    </submittedName>
</protein>
<dbReference type="AlphaFoldDB" id="A0A101R5B6"/>
<evidence type="ECO:0000313" key="1">
    <source>
        <dbReference type="EMBL" id="KUN41985.1"/>
    </source>
</evidence>
<dbReference type="Proteomes" id="UP000053271">
    <property type="component" value="Unassembled WGS sequence"/>
</dbReference>
<evidence type="ECO:0000313" key="2">
    <source>
        <dbReference type="Proteomes" id="UP000053271"/>
    </source>
</evidence>
<dbReference type="RefSeq" id="WP_067227692.1">
    <property type="nucleotide sequence ID" value="NZ_KQ948549.1"/>
</dbReference>
<organism evidence="1 2">
    <name type="scientific">Streptomyces longwoodensis</name>
    <dbReference type="NCBI Taxonomy" id="68231"/>
    <lineage>
        <taxon>Bacteria</taxon>
        <taxon>Bacillati</taxon>
        <taxon>Actinomycetota</taxon>
        <taxon>Actinomycetes</taxon>
        <taxon>Kitasatosporales</taxon>
        <taxon>Streptomycetaceae</taxon>
        <taxon>Streptomyces</taxon>
    </lineage>
</organism>
<reference evidence="1 2" key="1">
    <citation type="submission" date="2015-10" db="EMBL/GenBank/DDBJ databases">
        <title>Draft genome sequence of Streptomyces longwoodensis DSM 41677, type strain for the species Streptomyces longwoodensis.</title>
        <authorList>
            <person name="Ruckert C."/>
            <person name="Winkler A."/>
            <person name="Kalinowski J."/>
            <person name="Kampfer P."/>
            <person name="Glaeser S."/>
        </authorList>
    </citation>
    <scope>NUCLEOTIDE SEQUENCE [LARGE SCALE GENOMIC DNA]</scope>
    <source>
        <strain evidence="1 2">DSM 41677</strain>
    </source>
</reference>
<gene>
    <name evidence="1" type="ORF">AQJ30_01020</name>
</gene>
<dbReference type="GO" id="GO:0016829">
    <property type="term" value="F:lyase activity"/>
    <property type="evidence" value="ECO:0007669"/>
    <property type="project" value="UniProtKB-KW"/>
</dbReference>
<dbReference type="InterPro" id="IPR016024">
    <property type="entry name" value="ARM-type_fold"/>
</dbReference>
<dbReference type="InterPro" id="IPR011989">
    <property type="entry name" value="ARM-like"/>
</dbReference>
<dbReference type="GeneID" id="91423209"/>
<dbReference type="EMBL" id="LMWS01000001">
    <property type="protein sequence ID" value="KUN41985.1"/>
    <property type="molecule type" value="Genomic_DNA"/>
</dbReference>
<dbReference type="STRING" id="68231.AQJ30_01020"/>
<proteinExistence type="predicted"/>
<dbReference type="SUPFAM" id="SSF48371">
    <property type="entry name" value="ARM repeat"/>
    <property type="match status" value="1"/>
</dbReference>
<name>A0A101R5B6_9ACTN</name>
<comment type="caution">
    <text evidence="1">The sequence shown here is derived from an EMBL/GenBank/DDBJ whole genome shotgun (WGS) entry which is preliminary data.</text>
</comment>
<dbReference type="Gene3D" id="1.25.10.10">
    <property type="entry name" value="Leucine-rich Repeat Variant"/>
    <property type="match status" value="3"/>
</dbReference>
<accession>A0A101R5B6</accession>
<keyword evidence="2" id="KW-1185">Reference proteome</keyword>
<keyword evidence="1" id="KW-0456">Lyase</keyword>
<sequence length="679" mass="71009">MFTGIHEVDWASLRHAYGSAEDVPGLLRGLTSADPAERGTALDELYGSLHHQGRVYDATLACVPFLLRLAAHEGVPERACLVELLVSIGDGDRADGRGDGAGAVRAGAEVFVRLAADPEAGVRRAAAGAVVRFLDDPARALAVVRERLTAEREDGVLIGLIEALGLVVRRHPAVAGEALDLLAAQSAPPYGPAPRLAALAQLTGCAPERVPPDLVATALRLLRERSGQRARVPHAPARPGGDSLVDRLHGAHPSDEEGARLLRTLHTALDDRLTERTALLEGQLACPDPTDRCNAVWLAAALVRGWRGDHTATVRLVGEQLVGDEGRLRDAAVSVLRTLFALAAPAADHLHALVGARPDLWVQHWRGPGPVLGAPLDALARTGDARAVPVLAEVLALPEPPRDVGSAVLCLGGAGAPLVPALRHALGRVPLDRPGAVERAAPLVRALGALRAAEAVPELVRLVEGRGADPGGRLTRVALEALEALERIGPPAHEASPALRAALRGEHAGAAAAALWAVERDAPAVLPVLRGDLAAGDARRRTLAARRLARLGPAAGAALPALRSRAADGHGALEGQHGRDLRDAEERTAAACAVCSISGSTEEVARPLRELWTAHPPVRRAVAACLAGLGPAAAPLRDLAATELTRLRRHTARTHGYGSHDVPHDEELLRLCREVVEGA</sequence>